<keyword evidence="6" id="KW-0472">Membrane</keyword>
<keyword evidence="5 8" id="KW-0732">Signal</keyword>
<dbReference type="EMBL" id="BGOW01000029">
    <property type="protein sequence ID" value="GBL46898.1"/>
    <property type="molecule type" value="Genomic_DNA"/>
</dbReference>
<evidence type="ECO:0000256" key="8">
    <source>
        <dbReference type="SAM" id="SignalP"/>
    </source>
</evidence>
<evidence type="ECO:0000313" key="10">
    <source>
        <dbReference type="Proteomes" id="UP000286806"/>
    </source>
</evidence>
<dbReference type="AlphaFoldDB" id="A0A401JH12"/>
<keyword evidence="10" id="KW-1185">Reference proteome</keyword>
<dbReference type="Pfam" id="PF03349">
    <property type="entry name" value="Toluene_X"/>
    <property type="match status" value="1"/>
</dbReference>
<feature type="chain" id="PRO_5019403546" evidence="8">
    <location>
        <begin position="26"/>
        <end position="413"/>
    </location>
</feature>
<evidence type="ECO:0000256" key="3">
    <source>
        <dbReference type="ARBA" id="ARBA00022452"/>
    </source>
</evidence>
<dbReference type="Gene3D" id="2.40.160.60">
    <property type="entry name" value="Outer membrane protein transport protein (OMPP1/FadL/TodX)"/>
    <property type="match status" value="1"/>
</dbReference>
<dbReference type="RefSeq" id="WP_124705681.1">
    <property type="nucleotide sequence ID" value="NZ_BGOW01000029.1"/>
</dbReference>
<keyword evidence="7" id="KW-0998">Cell outer membrane</keyword>
<gene>
    <name evidence="9" type="ORF">SFMTTN_2724</name>
</gene>
<evidence type="ECO:0000256" key="2">
    <source>
        <dbReference type="ARBA" id="ARBA00008163"/>
    </source>
</evidence>
<evidence type="ECO:0000256" key="4">
    <source>
        <dbReference type="ARBA" id="ARBA00022692"/>
    </source>
</evidence>
<sequence>MTIKKTVIAALISGFGLTTANLAAASGFALIEESASGLGNAFAGGAASAEDASTLFFNPAGMTRLSGQQMSLVLHAIKPTIEFSNTASTAATGRSLGNSGGDAGYWAAVPNFYYVAELSPQLRAGIGISSPFGLKTEYDPGWMGRFQAIKSELQTVNINPSLAYKINDKLSVGAGLDAQYIKAELTNAVNLGVAEGLAQVKGDDWSVGYNLGVLYELDPATRFGLAYRSDVRHKLEGDVTFSGGVPALNGPISAEMTLPETVSLSGFHQINPQWAVMGDVTWTRWSRFKELRIVRDSGALVALTTENWDDTLRYSVGANYQATDKLKLRSGIAYDQSPVSDPYRTARIPDANRTWLSVGASYKLSSAASVDAGYTHIFINSSSINMGSASTGKLVGTYDNSVDILSVQYNHRF</sequence>
<dbReference type="Proteomes" id="UP000286806">
    <property type="component" value="Unassembled WGS sequence"/>
</dbReference>
<evidence type="ECO:0000256" key="7">
    <source>
        <dbReference type="ARBA" id="ARBA00023237"/>
    </source>
</evidence>
<protein>
    <submittedName>
        <fullName evidence="9">Long-chain fatty acid transport protein</fullName>
    </submittedName>
</protein>
<accession>A0A401JH12</accession>
<keyword evidence="3" id="KW-1134">Transmembrane beta strand</keyword>
<keyword evidence="4" id="KW-0812">Transmembrane</keyword>
<organism evidence="9 10">
    <name type="scientific">Sulfuriferula multivorans</name>
    <dbReference type="NCBI Taxonomy" id="1559896"/>
    <lineage>
        <taxon>Bacteria</taxon>
        <taxon>Pseudomonadati</taxon>
        <taxon>Pseudomonadota</taxon>
        <taxon>Betaproteobacteria</taxon>
        <taxon>Nitrosomonadales</taxon>
        <taxon>Sulfuricellaceae</taxon>
        <taxon>Sulfuriferula</taxon>
    </lineage>
</organism>
<feature type="signal peptide" evidence="8">
    <location>
        <begin position="1"/>
        <end position="25"/>
    </location>
</feature>
<dbReference type="GO" id="GO:0009279">
    <property type="term" value="C:cell outer membrane"/>
    <property type="evidence" value="ECO:0007669"/>
    <property type="project" value="UniProtKB-SubCell"/>
</dbReference>
<comment type="similarity">
    <text evidence="2">Belongs to the OmpP1/FadL family.</text>
</comment>
<reference evidence="9 10" key="1">
    <citation type="journal article" date="2019" name="Front. Microbiol.">
        <title>Genomes of Neutrophilic Sulfur-Oxidizing Chemolithoautotrophs Representing 9 Proteobacterial Species From 8 Genera.</title>
        <authorList>
            <person name="Watanabe T."/>
            <person name="Kojima H."/>
            <person name="Umezawa K."/>
            <person name="Hori C."/>
            <person name="Takasuka T.E."/>
            <person name="Kato Y."/>
            <person name="Fukui M."/>
        </authorList>
    </citation>
    <scope>NUCLEOTIDE SEQUENCE [LARGE SCALE GENOMIC DNA]</scope>
    <source>
        <strain evidence="9 10">TTN</strain>
    </source>
</reference>
<dbReference type="GO" id="GO:0015483">
    <property type="term" value="F:long-chain fatty acid transporting porin activity"/>
    <property type="evidence" value="ECO:0007669"/>
    <property type="project" value="TreeGrafter"/>
</dbReference>
<dbReference type="InterPro" id="IPR005017">
    <property type="entry name" value="OMPP1/FadL/TodX"/>
</dbReference>
<evidence type="ECO:0000256" key="5">
    <source>
        <dbReference type="ARBA" id="ARBA00022729"/>
    </source>
</evidence>
<dbReference type="PANTHER" id="PTHR35093:SF3">
    <property type="entry name" value="LONG-CHAIN FATTY ACID TRANSPORT PROTEIN"/>
    <property type="match status" value="1"/>
</dbReference>
<dbReference type="PANTHER" id="PTHR35093">
    <property type="entry name" value="OUTER MEMBRANE PROTEIN NMB0088-RELATED"/>
    <property type="match status" value="1"/>
</dbReference>
<name>A0A401JH12_9PROT</name>
<evidence type="ECO:0000256" key="6">
    <source>
        <dbReference type="ARBA" id="ARBA00023136"/>
    </source>
</evidence>
<proteinExistence type="inferred from homology"/>
<comment type="subcellular location">
    <subcellularLocation>
        <location evidence="1">Cell outer membrane</location>
        <topology evidence="1">Multi-pass membrane protein</topology>
    </subcellularLocation>
</comment>
<dbReference type="OrthoDB" id="19849at2"/>
<evidence type="ECO:0000313" key="9">
    <source>
        <dbReference type="EMBL" id="GBL46898.1"/>
    </source>
</evidence>
<dbReference type="SUPFAM" id="SSF56935">
    <property type="entry name" value="Porins"/>
    <property type="match status" value="1"/>
</dbReference>
<evidence type="ECO:0000256" key="1">
    <source>
        <dbReference type="ARBA" id="ARBA00004571"/>
    </source>
</evidence>
<comment type="caution">
    <text evidence="9">The sequence shown here is derived from an EMBL/GenBank/DDBJ whole genome shotgun (WGS) entry which is preliminary data.</text>
</comment>